<comment type="caution">
    <text evidence="2">The sequence shown here is derived from an EMBL/GenBank/DDBJ whole genome shotgun (WGS) entry which is preliminary data.</text>
</comment>
<dbReference type="RefSeq" id="WP_163709247.1">
    <property type="nucleotide sequence ID" value="NZ_BLLA01000001.1"/>
</dbReference>
<proteinExistence type="predicted"/>
<evidence type="ECO:0000313" key="2">
    <source>
        <dbReference type="EMBL" id="GFG96420.1"/>
    </source>
</evidence>
<sequence length="157" mass="16811">MATPHQPDSAGPAPDPVAGWSTDPHRRLVDYDAEAPAAPRVIRVRLAVWDVVCTVTLLVLLAVLATATSWPSRLFGFLAHVCADETCGPVPFGLDLYIHPVVWGGIGAALTAAVIGPVVSLLKGWYMSFWPVLSLALVMVSSAAGTMLTLFSERYWL</sequence>
<name>A0A7I9Z632_9MYCO</name>
<gene>
    <name evidence="2" type="ORF">MTIM_22990</name>
</gene>
<evidence type="ECO:0000256" key="1">
    <source>
        <dbReference type="SAM" id="Phobius"/>
    </source>
</evidence>
<protein>
    <submittedName>
        <fullName evidence="2">Uncharacterized protein</fullName>
    </submittedName>
</protein>
<keyword evidence="1" id="KW-0472">Membrane</keyword>
<evidence type="ECO:0000313" key="3">
    <source>
        <dbReference type="Proteomes" id="UP000465301"/>
    </source>
</evidence>
<keyword evidence="1" id="KW-0812">Transmembrane</keyword>
<feature type="transmembrane region" description="Helical" evidence="1">
    <location>
        <begin position="101"/>
        <end position="122"/>
    </location>
</feature>
<keyword evidence="3" id="KW-1185">Reference proteome</keyword>
<accession>A0A7I9Z632</accession>
<reference evidence="2 3" key="1">
    <citation type="journal article" date="2019" name="Emerg. Microbes Infect.">
        <title>Comprehensive subspecies identification of 175 nontuberculous mycobacteria species based on 7547 genomic profiles.</title>
        <authorList>
            <person name="Matsumoto Y."/>
            <person name="Kinjo T."/>
            <person name="Motooka D."/>
            <person name="Nabeya D."/>
            <person name="Jung N."/>
            <person name="Uechi K."/>
            <person name="Horii T."/>
            <person name="Iida T."/>
            <person name="Fujita J."/>
            <person name="Nakamura S."/>
        </authorList>
    </citation>
    <scope>NUCLEOTIDE SEQUENCE [LARGE SCALE GENOMIC DNA]</scope>
    <source>
        <strain evidence="2 3">JCM 30726</strain>
    </source>
</reference>
<organism evidence="2 3">
    <name type="scientific">Mycobacterium timonense</name>
    <dbReference type="NCBI Taxonomy" id="701043"/>
    <lineage>
        <taxon>Bacteria</taxon>
        <taxon>Bacillati</taxon>
        <taxon>Actinomycetota</taxon>
        <taxon>Actinomycetes</taxon>
        <taxon>Mycobacteriales</taxon>
        <taxon>Mycobacteriaceae</taxon>
        <taxon>Mycobacterium</taxon>
        <taxon>Mycobacterium avium complex (MAC)</taxon>
    </lineage>
</organism>
<keyword evidence="1" id="KW-1133">Transmembrane helix</keyword>
<feature type="transmembrane region" description="Helical" evidence="1">
    <location>
        <begin position="129"/>
        <end position="151"/>
    </location>
</feature>
<dbReference type="EMBL" id="BLLA01000001">
    <property type="protein sequence ID" value="GFG96420.1"/>
    <property type="molecule type" value="Genomic_DNA"/>
</dbReference>
<dbReference type="AlphaFoldDB" id="A0A7I9Z632"/>
<feature type="transmembrane region" description="Helical" evidence="1">
    <location>
        <begin position="46"/>
        <end position="67"/>
    </location>
</feature>
<dbReference type="Proteomes" id="UP000465301">
    <property type="component" value="Unassembled WGS sequence"/>
</dbReference>